<dbReference type="OrthoDB" id="1809613at2"/>
<keyword evidence="4 5" id="KW-0472">Membrane</keyword>
<evidence type="ECO:0000256" key="5">
    <source>
        <dbReference type="SAM" id="Phobius"/>
    </source>
</evidence>
<dbReference type="InterPro" id="IPR003825">
    <property type="entry name" value="Colicin-V_CvpA"/>
</dbReference>
<dbReference type="EMBL" id="FORR01000002">
    <property type="protein sequence ID" value="SFI80612.1"/>
    <property type="molecule type" value="Genomic_DNA"/>
</dbReference>
<feature type="transmembrane region" description="Helical" evidence="5">
    <location>
        <begin position="25"/>
        <end position="45"/>
    </location>
</feature>
<keyword evidence="3 5" id="KW-1133">Transmembrane helix</keyword>
<reference evidence="6 7" key="1">
    <citation type="submission" date="2016-10" db="EMBL/GenBank/DDBJ databases">
        <authorList>
            <person name="de Groot N.N."/>
        </authorList>
    </citation>
    <scope>NUCLEOTIDE SEQUENCE [LARGE SCALE GENOMIC DNA]</scope>
    <source>
        <strain evidence="6 7">DSM 44778</strain>
    </source>
</reference>
<gene>
    <name evidence="6" type="ORF">SAMN05421852_10266</name>
</gene>
<feature type="transmembrane region" description="Helical" evidence="5">
    <location>
        <begin position="72"/>
        <end position="93"/>
    </location>
</feature>
<protein>
    <submittedName>
        <fullName evidence="6">Uncharacterized membrane protein, required for colicin V production</fullName>
    </submittedName>
</protein>
<dbReference type="GO" id="GO:0016020">
    <property type="term" value="C:membrane"/>
    <property type="evidence" value="ECO:0007669"/>
    <property type="project" value="UniProtKB-SubCell"/>
</dbReference>
<dbReference type="STRING" id="46223.SAMN05421852_10266"/>
<proteinExistence type="predicted"/>
<name>A0A1I3L748_9BACL</name>
<evidence type="ECO:0000256" key="2">
    <source>
        <dbReference type="ARBA" id="ARBA00022692"/>
    </source>
</evidence>
<evidence type="ECO:0000256" key="3">
    <source>
        <dbReference type="ARBA" id="ARBA00022989"/>
    </source>
</evidence>
<keyword evidence="2 5" id="KW-0812">Transmembrane</keyword>
<evidence type="ECO:0000256" key="4">
    <source>
        <dbReference type="ARBA" id="ARBA00023136"/>
    </source>
</evidence>
<dbReference type="PANTHER" id="PTHR37306">
    <property type="entry name" value="COLICIN V PRODUCTION PROTEIN"/>
    <property type="match status" value="1"/>
</dbReference>
<evidence type="ECO:0000256" key="1">
    <source>
        <dbReference type="ARBA" id="ARBA00004141"/>
    </source>
</evidence>
<comment type="subcellular location">
    <subcellularLocation>
        <location evidence="1">Membrane</location>
        <topology evidence="1">Multi-pass membrane protein</topology>
    </subcellularLocation>
</comment>
<dbReference type="Proteomes" id="UP000199545">
    <property type="component" value="Unassembled WGS sequence"/>
</dbReference>
<feature type="transmembrane region" description="Helical" evidence="5">
    <location>
        <begin position="114"/>
        <end position="136"/>
    </location>
</feature>
<evidence type="ECO:0000313" key="6">
    <source>
        <dbReference type="EMBL" id="SFI80612.1"/>
    </source>
</evidence>
<accession>A0A1I3L748</accession>
<keyword evidence="7" id="KW-1185">Reference proteome</keyword>
<sequence length="174" mass="19892">MMNMLDIFLVIYIFFSSIMSYKQGLFLQLYSLLSWFIALWFAYMFNDDLAPDIGSLILPERNGLSLLAVDKLLSSIVAFFLIFLGMKFLLRLFGPIVGQVFKLPVLRQTNQIGGLLIALIKNLIVLILFVHILHLFPWETGQRAVEASWISQGILKITPDLTEGLKSLFLYKNN</sequence>
<dbReference type="GO" id="GO:0009403">
    <property type="term" value="P:toxin biosynthetic process"/>
    <property type="evidence" value="ECO:0007669"/>
    <property type="project" value="InterPro"/>
</dbReference>
<dbReference type="AlphaFoldDB" id="A0A1I3L748"/>
<evidence type="ECO:0000313" key="7">
    <source>
        <dbReference type="Proteomes" id="UP000199545"/>
    </source>
</evidence>
<dbReference type="Pfam" id="PF02674">
    <property type="entry name" value="Colicin_V"/>
    <property type="match status" value="1"/>
</dbReference>
<organism evidence="6 7">
    <name type="scientific">Thermoflavimicrobium dichotomicum</name>
    <dbReference type="NCBI Taxonomy" id="46223"/>
    <lineage>
        <taxon>Bacteria</taxon>
        <taxon>Bacillati</taxon>
        <taxon>Bacillota</taxon>
        <taxon>Bacilli</taxon>
        <taxon>Bacillales</taxon>
        <taxon>Thermoactinomycetaceae</taxon>
        <taxon>Thermoflavimicrobium</taxon>
    </lineage>
</organism>
<dbReference type="PANTHER" id="PTHR37306:SF1">
    <property type="entry name" value="COLICIN V PRODUCTION PROTEIN"/>
    <property type="match status" value="1"/>
</dbReference>